<dbReference type="InterPro" id="IPR019821">
    <property type="entry name" value="Kinesin_motor_CS"/>
</dbReference>
<evidence type="ECO:0000256" key="9">
    <source>
        <dbReference type="SAM" id="Coils"/>
    </source>
</evidence>
<evidence type="ECO:0000313" key="12">
    <source>
        <dbReference type="EMBL" id="KAK9804474.1"/>
    </source>
</evidence>
<sequence>MSLQLALKNQGVSQATLTVAVRCRPLLQAEVDADVLPITRVVDNKMVLVLEPELPPEKTFLSERFTQSMDTRQRERRYAFDYAFDSDASNKGVYQHTVQALVPGVLKGLNGTVFAYGATGSGKTHTMVGDANDPGLMVLSMNDVFELMAKEPDQQFDVTCSYCEIYNEVIYDLLAPSSGPLDLREDPALGAVVAGLSRIRVESAERILSLLQEGNTRRKTESTDANATSSRSHAVLEVTVVRREVQGSQMGSYSGKLCMVDLAGSERASETNNRGRQLKDGAAINRSLLALANCINALGKRKKTGFVFVPFRNSKLTRLLKDGLCGNSRTAMIATVAMARSQYHHTVNTLKYADRAKEIKTHVRRNHGSVAMHVAQMRQAIVQLQQQNSVLKAMLTAPLQQRLQAQAGVPRASTGSMPQRPMRRASEPGTPSTPGQGPLEAAQRQWSDHMRTSLEHAQRMCIEAQQAAAKAEDCLIGVQAASEEMDAEAAAAEEPPASESEAFGGSISQVDLRRHNATAALREADRRRQEAVTKAAEAEATRARLHSEIASAPASSVRDKLLAEAVAGVLAIDRACHQAQAAAHASIIADQAVIIANLWTVLGWTGFQNSQVMELVQQHAALPGPGQKLQSQASMAAAEASSLTATFEPDRTGQLLQGGMTLKRHKLWTARQRSMTGSYGAGTGDCLLLGAPSLGAALRDIQLPVMPPAPARRPRMPVQPAAPAPAPVSRPVPQSFTSNIAEKLRSPARLIRNSFSMRQPAQPAPEAHRPAASQAHRAITTPQPSHLKAALQPVAQIMISQSLRADQCRKAETISRPRRALCTQSRPHHGNVAPCTPPPLD</sequence>
<dbReference type="GO" id="GO:0003777">
    <property type="term" value="F:microtubule motor activity"/>
    <property type="evidence" value="ECO:0007669"/>
    <property type="project" value="InterPro"/>
</dbReference>
<dbReference type="SUPFAM" id="SSF52540">
    <property type="entry name" value="P-loop containing nucleoside triphosphate hydrolases"/>
    <property type="match status" value="1"/>
</dbReference>
<evidence type="ECO:0000256" key="1">
    <source>
        <dbReference type="ARBA" id="ARBA00022701"/>
    </source>
</evidence>
<dbReference type="FunFam" id="3.40.850.10:FF:000056">
    <property type="entry name" value="Kinesin-like protein"/>
    <property type="match status" value="1"/>
</dbReference>
<dbReference type="EMBL" id="JALJOQ010000051">
    <property type="protein sequence ID" value="KAK9804474.1"/>
    <property type="molecule type" value="Genomic_DNA"/>
</dbReference>
<dbReference type="GO" id="GO:0005524">
    <property type="term" value="F:ATP binding"/>
    <property type="evidence" value="ECO:0007669"/>
    <property type="project" value="UniProtKB-UniRule"/>
</dbReference>
<feature type="region of interest" description="Disordered" evidence="10">
    <location>
        <begin position="758"/>
        <end position="777"/>
    </location>
</feature>
<dbReference type="InterPro" id="IPR027417">
    <property type="entry name" value="P-loop_NTPase"/>
</dbReference>
<evidence type="ECO:0000256" key="10">
    <source>
        <dbReference type="SAM" id="MobiDB-lite"/>
    </source>
</evidence>
<keyword evidence="2 7" id="KW-0547">Nucleotide-binding</keyword>
<accession>A0AAW1P2B0</accession>
<feature type="region of interest" description="Disordered" evidence="10">
    <location>
        <begin position="485"/>
        <end position="509"/>
    </location>
</feature>
<dbReference type="Proteomes" id="UP001465755">
    <property type="component" value="Unassembled WGS sequence"/>
</dbReference>
<gene>
    <name evidence="12" type="ORF">WJX73_006365</name>
</gene>
<evidence type="ECO:0000256" key="4">
    <source>
        <dbReference type="ARBA" id="ARBA00023054"/>
    </source>
</evidence>
<keyword evidence="4 9" id="KW-0175">Coiled coil</keyword>
<feature type="region of interest" description="Disordered" evidence="10">
    <location>
        <begin position="819"/>
        <end position="841"/>
    </location>
</feature>
<keyword evidence="5 7" id="KW-0505">Motor protein</keyword>
<dbReference type="PROSITE" id="PS00411">
    <property type="entry name" value="KINESIN_MOTOR_1"/>
    <property type="match status" value="1"/>
</dbReference>
<evidence type="ECO:0000256" key="6">
    <source>
        <dbReference type="ARBA" id="ARBA00060769"/>
    </source>
</evidence>
<feature type="compositionally biased region" description="Pro residues" evidence="10">
    <location>
        <begin position="720"/>
        <end position="730"/>
    </location>
</feature>
<dbReference type="Pfam" id="PF00225">
    <property type="entry name" value="Kinesin"/>
    <property type="match status" value="1"/>
</dbReference>
<proteinExistence type="inferred from homology"/>
<evidence type="ECO:0000256" key="2">
    <source>
        <dbReference type="ARBA" id="ARBA00022741"/>
    </source>
</evidence>
<reference evidence="12 13" key="1">
    <citation type="journal article" date="2024" name="Nat. Commun.">
        <title>Phylogenomics reveals the evolutionary origins of lichenization in chlorophyte algae.</title>
        <authorList>
            <person name="Puginier C."/>
            <person name="Libourel C."/>
            <person name="Otte J."/>
            <person name="Skaloud P."/>
            <person name="Haon M."/>
            <person name="Grisel S."/>
            <person name="Petersen M."/>
            <person name="Berrin J.G."/>
            <person name="Delaux P.M."/>
            <person name="Dal Grande F."/>
            <person name="Keller J."/>
        </authorList>
    </citation>
    <scope>NUCLEOTIDE SEQUENCE [LARGE SCALE GENOMIC DNA]</scope>
    <source>
        <strain evidence="12 13">SAG 2036</strain>
    </source>
</reference>
<feature type="compositionally biased region" description="Low complexity" evidence="10">
    <location>
        <begin position="488"/>
        <end position="502"/>
    </location>
</feature>
<protein>
    <recommendedName>
        <fullName evidence="8">Kinesin-like protein</fullName>
    </recommendedName>
</protein>
<dbReference type="InterPro" id="IPR027640">
    <property type="entry name" value="Kinesin-like_fam"/>
</dbReference>
<dbReference type="PROSITE" id="PS50067">
    <property type="entry name" value="KINESIN_MOTOR_2"/>
    <property type="match status" value="1"/>
</dbReference>
<feature type="coiled-coil region" evidence="9">
    <location>
        <begin position="521"/>
        <end position="548"/>
    </location>
</feature>
<dbReference type="AlphaFoldDB" id="A0AAW1P2B0"/>
<dbReference type="GO" id="GO:0005874">
    <property type="term" value="C:microtubule"/>
    <property type="evidence" value="ECO:0007669"/>
    <property type="project" value="UniProtKB-KW"/>
</dbReference>
<comment type="similarity">
    <text evidence="6">Belongs to the TRAFAC class myosin-kinesin ATPase superfamily. Kinesin family. KIN-8 subfamily.</text>
</comment>
<keyword evidence="3 7" id="KW-0067">ATP-binding</keyword>
<evidence type="ECO:0000313" key="13">
    <source>
        <dbReference type="Proteomes" id="UP001465755"/>
    </source>
</evidence>
<name>A0AAW1P2B0_9CHLO</name>
<dbReference type="Gene3D" id="3.40.850.10">
    <property type="entry name" value="Kinesin motor domain"/>
    <property type="match status" value="1"/>
</dbReference>
<dbReference type="SMART" id="SM00129">
    <property type="entry name" value="KISc"/>
    <property type="match status" value="1"/>
</dbReference>
<dbReference type="InterPro" id="IPR036961">
    <property type="entry name" value="Kinesin_motor_dom_sf"/>
</dbReference>
<evidence type="ECO:0000256" key="8">
    <source>
        <dbReference type="RuleBase" id="RU000394"/>
    </source>
</evidence>
<dbReference type="GO" id="GO:0008017">
    <property type="term" value="F:microtubule binding"/>
    <property type="evidence" value="ECO:0007669"/>
    <property type="project" value="InterPro"/>
</dbReference>
<keyword evidence="1 8" id="KW-0493">Microtubule</keyword>
<feature type="binding site" evidence="7">
    <location>
        <begin position="117"/>
        <end position="124"/>
    </location>
    <ligand>
        <name>ATP</name>
        <dbReference type="ChEBI" id="CHEBI:30616"/>
    </ligand>
</feature>
<comment type="caution">
    <text evidence="12">The sequence shown here is derived from an EMBL/GenBank/DDBJ whole genome shotgun (WGS) entry which is preliminary data.</text>
</comment>
<dbReference type="PRINTS" id="PR00380">
    <property type="entry name" value="KINESINHEAVY"/>
</dbReference>
<dbReference type="PANTHER" id="PTHR47968">
    <property type="entry name" value="CENTROMERE PROTEIN E"/>
    <property type="match status" value="1"/>
</dbReference>
<evidence type="ECO:0000256" key="5">
    <source>
        <dbReference type="ARBA" id="ARBA00023175"/>
    </source>
</evidence>
<feature type="domain" description="Kinesin motor" evidence="11">
    <location>
        <begin position="16"/>
        <end position="359"/>
    </location>
</feature>
<dbReference type="GO" id="GO:0007018">
    <property type="term" value="P:microtubule-based movement"/>
    <property type="evidence" value="ECO:0007669"/>
    <property type="project" value="InterPro"/>
</dbReference>
<evidence type="ECO:0000256" key="3">
    <source>
        <dbReference type="ARBA" id="ARBA00022840"/>
    </source>
</evidence>
<evidence type="ECO:0000259" key="11">
    <source>
        <dbReference type="PROSITE" id="PS50067"/>
    </source>
</evidence>
<dbReference type="PANTHER" id="PTHR47968:SF29">
    <property type="entry name" value="KINESIN-LIKE PROTEIN"/>
    <property type="match status" value="1"/>
</dbReference>
<dbReference type="InterPro" id="IPR001752">
    <property type="entry name" value="Kinesin_motor_dom"/>
</dbReference>
<feature type="region of interest" description="Disordered" evidence="10">
    <location>
        <begin position="710"/>
        <end position="733"/>
    </location>
</feature>
<feature type="region of interest" description="Disordered" evidence="10">
    <location>
        <begin position="405"/>
        <end position="447"/>
    </location>
</feature>
<keyword evidence="13" id="KW-1185">Reference proteome</keyword>
<organism evidence="12 13">
    <name type="scientific">Symbiochloris irregularis</name>
    <dbReference type="NCBI Taxonomy" id="706552"/>
    <lineage>
        <taxon>Eukaryota</taxon>
        <taxon>Viridiplantae</taxon>
        <taxon>Chlorophyta</taxon>
        <taxon>core chlorophytes</taxon>
        <taxon>Trebouxiophyceae</taxon>
        <taxon>Trebouxiales</taxon>
        <taxon>Trebouxiaceae</taxon>
        <taxon>Symbiochloris</taxon>
    </lineage>
</organism>
<evidence type="ECO:0000256" key="7">
    <source>
        <dbReference type="PROSITE-ProRule" id="PRU00283"/>
    </source>
</evidence>